<dbReference type="AlphaFoldDB" id="A0A8S3HHN1"/>
<feature type="non-terminal residue" evidence="3">
    <location>
        <position position="1"/>
    </location>
</feature>
<evidence type="ECO:0000313" key="3">
    <source>
        <dbReference type="EMBL" id="CAF5182561.1"/>
    </source>
</evidence>
<feature type="compositionally biased region" description="Basic and acidic residues" evidence="1">
    <location>
        <begin position="56"/>
        <end position="74"/>
    </location>
</feature>
<feature type="compositionally biased region" description="Polar residues" evidence="1">
    <location>
        <begin position="1"/>
        <end position="18"/>
    </location>
</feature>
<reference evidence="3" key="1">
    <citation type="submission" date="2021-02" db="EMBL/GenBank/DDBJ databases">
        <authorList>
            <person name="Nowell W R."/>
        </authorList>
    </citation>
    <scope>NUCLEOTIDE SEQUENCE</scope>
</reference>
<sequence length="106" mass="11646">HHNPAEQPSTLPVQQYENSTDEDDTSDLSSGQKGAKNANTANNLSQQEQENNTNRTFDRDSVRSIKESNDDAERSSSATKNNHLDETTRFIAASPKPSVSRIPSTS</sequence>
<feature type="compositionally biased region" description="Polar residues" evidence="1">
    <location>
        <begin position="37"/>
        <end position="55"/>
    </location>
</feature>
<feature type="region of interest" description="Disordered" evidence="1">
    <location>
        <begin position="1"/>
        <end position="106"/>
    </location>
</feature>
<dbReference type="EMBL" id="CAJOBH010292253">
    <property type="protein sequence ID" value="CAF5182561.1"/>
    <property type="molecule type" value="Genomic_DNA"/>
</dbReference>
<name>A0A8S3HHN1_9BILA</name>
<dbReference type="EMBL" id="CAJOBJ010029838">
    <property type="protein sequence ID" value="CAF4266617.1"/>
    <property type="molecule type" value="Genomic_DNA"/>
</dbReference>
<comment type="caution">
    <text evidence="3">The sequence shown here is derived from an EMBL/GenBank/DDBJ whole genome shotgun (WGS) entry which is preliminary data.</text>
</comment>
<feature type="non-terminal residue" evidence="3">
    <location>
        <position position="106"/>
    </location>
</feature>
<proteinExistence type="predicted"/>
<dbReference type="Proteomes" id="UP000681967">
    <property type="component" value="Unassembled WGS sequence"/>
</dbReference>
<gene>
    <name evidence="3" type="ORF">BYL167_LOCUS79194</name>
    <name evidence="2" type="ORF">GIL414_LOCUS24367</name>
</gene>
<dbReference type="Proteomes" id="UP000681720">
    <property type="component" value="Unassembled WGS sequence"/>
</dbReference>
<evidence type="ECO:0000313" key="2">
    <source>
        <dbReference type="EMBL" id="CAF4266617.1"/>
    </source>
</evidence>
<evidence type="ECO:0000256" key="1">
    <source>
        <dbReference type="SAM" id="MobiDB-lite"/>
    </source>
</evidence>
<protein>
    <submittedName>
        <fullName evidence="3">Uncharacterized protein</fullName>
    </submittedName>
</protein>
<evidence type="ECO:0000313" key="4">
    <source>
        <dbReference type="Proteomes" id="UP000681967"/>
    </source>
</evidence>
<organism evidence="3 4">
    <name type="scientific">Rotaria magnacalcarata</name>
    <dbReference type="NCBI Taxonomy" id="392030"/>
    <lineage>
        <taxon>Eukaryota</taxon>
        <taxon>Metazoa</taxon>
        <taxon>Spiralia</taxon>
        <taxon>Gnathifera</taxon>
        <taxon>Rotifera</taxon>
        <taxon>Eurotatoria</taxon>
        <taxon>Bdelloidea</taxon>
        <taxon>Philodinida</taxon>
        <taxon>Philodinidae</taxon>
        <taxon>Rotaria</taxon>
    </lineage>
</organism>
<accession>A0A8S3HHN1</accession>